<sequence>MHTTATNNPEPRTPTSAQYPLRPAAKANPFRINVFKSVRFHPVATLLVTLLILGLGLAVIASHKPFYVATSVIYVSPTNPKTLVDDRELDRPYDSYIQEVMRDVTQYSVLAETLHRLPPGVAQFPDESERSAVTRLQQSLNVERIGQTYQVAISISGARPEHLADIVNTLTSAYVEKAKSDEFYGRDERLSALKAEQARIQNETDSLLQEQNQISRALGVASVTGKDAGAIDTENSTVQSELIAAHQQRIEAEAALQALTDGDPSAPNSALSAAADEIIANDPELQTLRTDLSKHQADLVGKLNGMTENHPERKQTEAQLAQINKALQDMQNNLRQKAAAQLEQKLRTKLNQAQMIESRLNADLQRGTRQAVDTAPKLQRAQEIQAELTQLGTRYAAVDERMSNIELESTSPGAVHLFSPAMTPLTPERSKIRAMIVVIFPFAILAGLATAILLELLDPRVYNATDVEAVLGFAPIGMLFDDREVNQVVFDECALRLAAGVEHASRNTGAKTFVITAVNSGAGTTSIVEHLGTILAKMGRKALAIDPSGNSDPISFAALGSGLEKKPVALGAASSTSLATTNAEASKLTTTNRVLPSKLAPVHSLGFEGFQRIAAEYDIVLIDAAPALISAETEYLARMADVTVLVVEAGKTRKAWLTRAARLLERLGIAGAAAIVNKVHPARAEEALKEDLREFELRSDRINLQQWWKPAKNSTRTDLATLGLNGNDNHDGNQKNEEDVVYARNIS</sequence>
<feature type="transmembrane region" description="Helical" evidence="3">
    <location>
        <begin position="40"/>
        <end position="61"/>
    </location>
</feature>
<feature type="region of interest" description="Disordered" evidence="2">
    <location>
        <begin position="1"/>
        <end position="20"/>
    </location>
</feature>
<evidence type="ECO:0000313" key="5">
    <source>
        <dbReference type="Proteomes" id="UP001596091"/>
    </source>
</evidence>
<keyword evidence="3" id="KW-0472">Membrane</keyword>
<evidence type="ECO:0000256" key="1">
    <source>
        <dbReference type="SAM" id="Coils"/>
    </source>
</evidence>
<keyword evidence="5" id="KW-1185">Reference proteome</keyword>
<keyword evidence="1" id="KW-0175">Coiled coil</keyword>
<dbReference type="RefSeq" id="WP_263337730.1">
    <property type="nucleotide sequence ID" value="NZ_JAGSYH010000004.1"/>
</dbReference>
<dbReference type="PANTHER" id="PTHR32309">
    <property type="entry name" value="TYROSINE-PROTEIN KINASE"/>
    <property type="match status" value="1"/>
</dbReference>
<comment type="caution">
    <text evidence="4">The sequence shown here is derived from an EMBL/GenBank/DDBJ whole genome shotgun (WGS) entry which is preliminary data.</text>
</comment>
<feature type="compositionally biased region" description="Polar residues" evidence="2">
    <location>
        <begin position="1"/>
        <end position="18"/>
    </location>
</feature>
<accession>A0ABW1EF74</accession>
<name>A0ABW1EF74_9BACT</name>
<gene>
    <name evidence="4" type="ORF">ACFPT7_06365</name>
</gene>
<evidence type="ECO:0000256" key="2">
    <source>
        <dbReference type="SAM" id="MobiDB-lite"/>
    </source>
</evidence>
<dbReference type="EMBL" id="JBHSPH010000002">
    <property type="protein sequence ID" value="MFC5861910.1"/>
    <property type="molecule type" value="Genomic_DNA"/>
</dbReference>
<dbReference type="PANTHER" id="PTHR32309:SF31">
    <property type="entry name" value="CAPSULAR EXOPOLYSACCHARIDE FAMILY"/>
    <property type="match status" value="1"/>
</dbReference>
<dbReference type="SUPFAM" id="SSF52540">
    <property type="entry name" value="P-loop containing nucleoside triphosphate hydrolases"/>
    <property type="match status" value="1"/>
</dbReference>
<proteinExistence type="predicted"/>
<keyword evidence="3" id="KW-0812">Transmembrane</keyword>
<organism evidence="4 5">
    <name type="scientific">Acidicapsa dinghuensis</name>
    <dbReference type="NCBI Taxonomy" id="2218256"/>
    <lineage>
        <taxon>Bacteria</taxon>
        <taxon>Pseudomonadati</taxon>
        <taxon>Acidobacteriota</taxon>
        <taxon>Terriglobia</taxon>
        <taxon>Terriglobales</taxon>
        <taxon>Acidobacteriaceae</taxon>
        <taxon>Acidicapsa</taxon>
    </lineage>
</organism>
<dbReference type="InterPro" id="IPR042103">
    <property type="entry name" value="SerRS_1_N_sf"/>
</dbReference>
<dbReference type="InterPro" id="IPR027417">
    <property type="entry name" value="P-loop_NTPase"/>
</dbReference>
<feature type="coiled-coil region" evidence="1">
    <location>
        <begin position="313"/>
        <end position="359"/>
    </location>
</feature>
<dbReference type="Gene3D" id="1.10.287.40">
    <property type="entry name" value="Serine-tRNA synthetase, tRNA binding domain"/>
    <property type="match status" value="1"/>
</dbReference>
<evidence type="ECO:0000313" key="4">
    <source>
        <dbReference type="EMBL" id="MFC5861910.1"/>
    </source>
</evidence>
<dbReference type="InterPro" id="IPR050445">
    <property type="entry name" value="Bact_polysacc_biosynth/exp"/>
</dbReference>
<evidence type="ECO:0000256" key="3">
    <source>
        <dbReference type="SAM" id="Phobius"/>
    </source>
</evidence>
<keyword evidence="3" id="KW-1133">Transmembrane helix</keyword>
<dbReference type="Proteomes" id="UP001596091">
    <property type="component" value="Unassembled WGS sequence"/>
</dbReference>
<reference evidence="5" key="1">
    <citation type="journal article" date="2019" name="Int. J. Syst. Evol. Microbiol.">
        <title>The Global Catalogue of Microorganisms (GCM) 10K type strain sequencing project: providing services to taxonomists for standard genome sequencing and annotation.</title>
        <authorList>
            <consortium name="The Broad Institute Genomics Platform"/>
            <consortium name="The Broad Institute Genome Sequencing Center for Infectious Disease"/>
            <person name="Wu L."/>
            <person name="Ma J."/>
        </authorList>
    </citation>
    <scope>NUCLEOTIDE SEQUENCE [LARGE SCALE GENOMIC DNA]</scope>
    <source>
        <strain evidence="5">JCM 4087</strain>
    </source>
</reference>
<protein>
    <submittedName>
        <fullName evidence="4">GumC family protein</fullName>
    </submittedName>
</protein>
<dbReference type="Gene3D" id="3.40.50.300">
    <property type="entry name" value="P-loop containing nucleotide triphosphate hydrolases"/>
    <property type="match status" value="1"/>
</dbReference>
<feature type="transmembrane region" description="Helical" evidence="3">
    <location>
        <begin position="432"/>
        <end position="454"/>
    </location>
</feature>